<accession>A0A644YTN4</accession>
<dbReference type="EMBL" id="VSSQ01006143">
    <property type="protein sequence ID" value="MPM31679.1"/>
    <property type="molecule type" value="Genomic_DNA"/>
</dbReference>
<reference evidence="1" key="1">
    <citation type="submission" date="2019-08" db="EMBL/GenBank/DDBJ databases">
        <authorList>
            <person name="Kucharzyk K."/>
            <person name="Murdoch R.W."/>
            <person name="Higgins S."/>
            <person name="Loffler F."/>
        </authorList>
    </citation>
    <scope>NUCLEOTIDE SEQUENCE</scope>
</reference>
<name>A0A644YTN4_9ZZZZ</name>
<protein>
    <recommendedName>
        <fullName evidence="2">DUF3089 domain-containing protein</fullName>
    </recommendedName>
</protein>
<dbReference type="SUPFAM" id="SSF53474">
    <property type="entry name" value="alpha/beta-Hydrolases"/>
    <property type="match status" value="1"/>
</dbReference>
<organism evidence="1">
    <name type="scientific">bioreactor metagenome</name>
    <dbReference type="NCBI Taxonomy" id="1076179"/>
    <lineage>
        <taxon>unclassified sequences</taxon>
        <taxon>metagenomes</taxon>
        <taxon>ecological metagenomes</taxon>
    </lineage>
</organism>
<gene>
    <name evidence="1" type="ORF">SDC9_78236</name>
</gene>
<comment type="caution">
    <text evidence="1">The sequence shown here is derived from an EMBL/GenBank/DDBJ whole genome shotgun (WGS) entry which is preliminary data.</text>
</comment>
<sequence length="262" mass="30023">MDINNERQRAAVNGAVVLAEKLFGDSCNFYAPYYRQITIESWYLYPHTEWQKRFDIAMSDIKSAFDYYIKHINNGRPFILAGHSQGAKAVIELLKSSMNEETYKRLIAAYPIGFSINQTELDQNKYLVPAQDSLDLGVIIAFNSVIDNSGLSPMLKDNKVCINPINWKTDETYADSTKNRGTVFIGPDGSIVSERAGSIAAKINKEHNVLFVEGASADKYYVPQIKLLFPKGSFHVQEFNFYFRNLQKNVIDRMHSWYNKRY</sequence>
<evidence type="ECO:0008006" key="2">
    <source>
        <dbReference type="Google" id="ProtNLM"/>
    </source>
</evidence>
<dbReference type="InterPro" id="IPR029058">
    <property type="entry name" value="AB_hydrolase_fold"/>
</dbReference>
<proteinExistence type="predicted"/>
<dbReference type="AlphaFoldDB" id="A0A644YTN4"/>
<dbReference type="Pfam" id="PF11288">
    <property type="entry name" value="DUF3089"/>
    <property type="match status" value="1"/>
</dbReference>
<dbReference type="InterPro" id="IPR021440">
    <property type="entry name" value="DUF3089"/>
</dbReference>
<dbReference type="Gene3D" id="3.40.50.1820">
    <property type="entry name" value="alpha/beta hydrolase"/>
    <property type="match status" value="1"/>
</dbReference>
<evidence type="ECO:0000313" key="1">
    <source>
        <dbReference type="EMBL" id="MPM31679.1"/>
    </source>
</evidence>